<dbReference type="SUPFAM" id="SSF55729">
    <property type="entry name" value="Acyl-CoA N-acyltransferases (Nat)"/>
    <property type="match status" value="1"/>
</dbReference>
<dbReference type="PROSITE" id="PS51186">
    <property type="entry name" value="GNAT"/>
    <property type="match status" value="1"/>
</dbReference>
<organism evidence="4 5">
    <name type="scientific">Chthoniobacter flavus Ellin428</name>
    <dbReference type="NCBI Taxonomy" id="497964"/>
    <lineage>
        <taxon>Bacteria</taxon>
        <taxon>Pseudomonadati</taxon>
        <taxon>Verrucomicrobiota</taxon>
        <taxon>Spartobacteria</taxon>
        <taxon>Chthoniobacterales</taxon>
        <taxon>Chthoniobacteraceae</taxon>
        <taxon>Chthoniobacter</taxon>
    </lineage>
</organism>
<keyword evidence="1 4" id="KW-0808">Transferase</keyword>
<evidence type="ECO:0000259" key="3">
    <source>
        <dbReference type="PROSITE" id="PS51186"/>
    </source>
</evidence>
<proteinExistence type="predicted"/>
<dbReference type="Gene3D" id="3.40.630.30">
    <property type="match status" value="1"/>
</dbReference>
<dbReference type="PANTHER" id="PTHR43877">
    <property type="entry name" value="AMINOALKYLPHOSPHONATE N-ACETYLTRANSFERASE-RELATED-RELATED"/>
    <property type="match status" value="1"/>
</dbReference>
<dbReference type="InterPro" id="IPR000182">
    <property type="entry name" value="GNAT_dom"/>
</dbReference>
<reference evidence="4 5" key="1">
    <citation type="journal article" date="2011" name="J. Bacteriol.">
        <title>Genome sequence of Chthoniobacter flavus Ellin428, an aerobic heterotrophic soil bacterium.</title>
        <authorList>
            <person name="Kant R."/>
            <person name="van Passel M.W."/>
            <person name="Palva A."/>
            <person name="Lucas S."/>
            <person name="Lapidus A."/>
            <person name="Glavina Del Rio T."/>
            <person name="Dalin E."/>
            <person name="Tice H."/>
            <person name="Bruce D."/>
            <person name="Goodwin L."/>
            <person name="Pitluck S."/>
            <person name="Larimer F.W."/>
            <person name="Land M.L."/>
            <person name="Hauser L."/>
            <person name="Sangwan P."/>
            <person name="de Vos W.M."/>
            <person name="Janssen P.H."/>
            <person name="Smidt H."/>
        </authorList>
    </citation>
    <scope>NUCLEOTIDE SEQUENCE [LARGE SCALE GENOMIC DNA]</scope>
    <source>
        <strain evidence="4 5">Ellin428</strain>
    </source>
</reference>
<gene>
    <name evidence="4" type="ORF">CfE428DRAFT_3172</name>
</gene>
<evidence type="ECO:0000313" key="4">
    <source>
        <dbReference type="EMBL" id="EDY19487.1"/>
    </source>
</evidence>
<evidence type="ECO:0000256" key="1">
    <source>
        <dbReference type="ARBA" id="ARBA00022679"/>
    </source>
</evidence>
<evidence type="ECO:0000313" key="5">
    <source>
        <dbReference type="Proteomes" id="UP000005824"/>
    </source>
</evidence>
<dbReference type="CDD" id="cd04301">
    <property type="entry name" value="NAT_SF"/>
    <property type="match status" value="1"/>
</dbReference>
<dbReference type="InterPro" id="IPR050832">
    <property type="entry name" value="Bact_Acetyltransf"/>
</dbReference>
<accession>B4D2P7</accession>
<dbReference type="InterPro" id="IPR016181">
    <property type="entry name" value="Acyl_CoA_acyltransferase"/>
</dbReference>
<evidence type="ECO:0000256" key="2">
    <source>
        <dbReference type="ARBA" id="ARBA00023315"/>
    </source>
</evidence>
<comment type="caution">
    <text evidence="4">The sequence shown here is derived from an EMBL/GenBank/DDBJ whole genome shotgun (WGS) entry which is preliminary data.</text>
</comment>
<name>B4D2P7_9BACT</name>
<sequence length="165" mass="17980">MTEIGVHSGFPGEMLRSMAEFEIRRITAEETIPLRHPILRAGLPRETSIFPGDEAETSRHFGAFRDGQLVGVATIHFVPLLDRPDFDPAYQLRGMATAPEVRGSGAGRALVEACVEAARAAGAQWIWCNARTPAAGFYARYGFQTTGGIFEIPTAGPHVRMLRAL</sequence>
<dbReference type="Pfam" id="PF00583">
    <property type="entry name" value="Acetyltransf_1"/>
    <property type="match status" value="1"/>
</dbReference>
<dbReference type="eggNOG" id="COG0456">
    <property type="taxonomic scope" value="Bacteria"/>
</dbReference>
<dbReference type="InParanoid" id="B4D2P7"/>
<keyword evidence="5" id="KW-1185">Reference proteome</keyword>
<dbReference type="STRING" id="497964.CfE428DRAFT_3172"/>
<dbReference type="EMBL" id="ABVL01000008">
    <property type="protein sequence ID" value="EDY19487.1"/>
    <property type="molecule type" value="Genomic_DNA"/>
</dbReference>
<protein>
    <submittedName>
        <fullName evidence="4">GCN5-related N-acetyltransferase</fullName>
    </submittedName>
</protein>
<dbReference type="Proteomes" id="UP000005824">
    <property type="component" value="Unassembled WGS sequence"/>
</dbReference>
<dbReference type="AlphaFoldDB" id="B4D2P7"/>
<dbReference type="GO" id="GO:0016747">
    <property type="term" value="F:acyltransferase activity, transferring groups other than amino-acyl groups"/>
    <property type="evidence" value="ECO:0007669"/>
    <property type="project" value="InterPro"/>
</dbReference>
<feature type="domain" description="N-acetyltransferase" evidence="3">
    <location>
        <begin position="21"/>
        <end position="165"/>
    </location>
</feature>
<keyword evidence="2" id="KW-0012">Acyltransferase</keyword>